<dbReference type="PANTHER" id="PTHR10286">
    <property type="entry name" value="INORGANIC PYROPHOSPHATASE"/>
    <property type="match status" value="1"/>
</dbReference>
<evidence type="ECO:0000256" key="4">
    <source>
        <dbReference type="ARBA" id="ARBA00022801"/>
    </source>
</evidence>
<evidence type="ECO:0000256" key="1">
    <source>
        <dbReference type="ARBA" id="ARBA00001946"/>
    </source>
</evidence>
<keyword evidence="4" id="KW-0378">Hydrolase</keyword>
<protein>
    <recommendedName>
        <fullName evidence="2">inorganic diphosphatase</fullName>
        <ecNumber evidence="2">3.6.1.1</ecNumber>
    </recommendedName>
</protein>
<accession>A0A0G1VG94</accession>
<dbReference type="PATRIC" id="fig|1618342.3.peg.601"/>
<organism evidence="6 7">
    <name type="scientific">candidate division CPR1 bacterium GW2011_GWC1_49_13</name>
    <dbReference type="NCBI Taxonomy" id="1618342"/>
    <lineage>
        <taxon>Bacteria</taxon>
        <taxon>candidate division CPR1</taxon>
    </lineage>
</organism>
<dbReference type="Gene3D" id="3.90.80.10">
    <property type="entry name" value="Inorganic pyrophosphatase"/>
    <property type="match status" value="1"/>
</dbReference>
<dbReference type="Proteomes" id="UP000034119">
    <property type="component" value="Unassembled WGS sequence"/>
</dbReference>
<dbReference type="InterPro" id="IPR036649">
    <property type="entry name" value="Pyrophosphatase_sf"/>
</dbReference>
<dbReference type="SUPFAM" id="SSF50324">
    <property type="entry name" value="Inorganic pyrophosphatase"/>
    <property type="match status" value="1"/>
</dbReference>
<dbReference type="InterPro" id="IPR008162">
    <property type="entry name" value="Pyrophosphatase"/>
</dbReference>
<dbReference type="Pfam" id="PF00719">
    <property type="entry name" value="Pyrophosphatase"/>
    <property type="match status" value="1"/>
</dbReference>
<sequence>MSYGKVPLGENAPEKVNAVIEIVGGSNHKYEYDEKLEEIKLDRVLHSTVFYPSDYGFIPQTRASRLRSFRSADRGFRYGR</sequence>
<dbReference type="AlphaFoldDB" id="A0A0G1VG94"/>
<keyword evidence="3" id="KW-0479">Metal-binding</keyword>
<comment type="caution">
    <text evidence="6">The sequence shown here is derived from an EMBL/GenBank/DDBJ whole genome shotgun (WGS) entry which is preliminary data.</text>
</comment>
<dbReference type="STRING" id="1618342.UY40_C0024G0003"/>
<dbReference type="EC" id="3.6.1.1" evidence="2"/>
<name>A0A0G1VG94_9BACT</name>
<dbReference type="EMBL" id="LCPW01000024">
    <property type="protein sequence ID" value="KKW05315.1"/>
    <property type="molecule type" value="Genomic_DNA"/>
</dbReference>
<gene>
    <name evidence="6" type="ORF">UY40_C0024G0003</name>
</gene>
<keyword evidence="5" id="KW-0460">Magnesium</keyword>
<reference evidence="6 7" key="1">
    <citation type="journal article" date="2015" name="Nature">
        <title>rRNA introns, odd ribosomes, and small enigmatic genomes across a large radiation of phyla.</title>
        <authorList>
            <person name="Brown C.T."/>
            <person name="Hug L.A."/>
            <person name="Thomas B.C."/>
            <person name="Sharon I."/>
            <person name="Castelle C.J."/>
            <person name="Singh A."/>
            <person name="Wilkins M.J."/>
            <person name="Williams K.H."/>
            <person name="Banfield J.F."/>
        </authorList>
    </citation>
    <scope>NUCLEOTIDE SEQUENCE [LARGE SCALE GENOMIC DNA]</scope>
</reference>
<evidence type="ECO:0000256" key="2">
    <source>
        <dbReference type="ARBA" id="ARBA00012146"/>
    </source>
</evidence>
<evidence type="ECO:0000256" key="5">
    <source>
        <dbReference type="ARBA" id="ARBA00022842"/>
    </source>
</evidence>
<evidence type="ECO:0000256" key="3">
    <source>
        <dbReference type="ARBA" id="ARBA00022723"/>
    </source>
</evidence>
<evidence type="ECO:0000313" key="6">
    <source>
        <dbReference type="EMBL" id="KKW05315.1"/>
    </source>
</evidence>
<dbReference type="GO" id="GO:0000287">
    <property type="term" value="F:magnesium ion binding"/>
    <property type="evidence" value="ECO:0007669"/>
    <property type="project" value="InterPro"/>
</dbReference>
<dbReference type="GO" id="GO:0004427">
    <property type="term" value="F:inorganic diphosphate phosphatase activity"/>
    <property type="evidence" value="ECO:0007669"/>
    <property type="project" value="UniProtKB-EC"/>
</dbReference>
<dbReference type="GO" id="GO:0005737">
    <property type="term" value="C:cytoplasm"/>
    <property type="evidence" value="ECO:0007669"/>
    <property type="project" value="InterPro"/>
</dbReference>
<dbReference type="GO" id="GO:0006796">
    <property type="term" value="P:phosphate-containing compound metabolic process"/>
    <property type="evidence" value="ECO:0007669"/>
    <property type="project" value="InterPro"/>
</dbReference>
<proteinExistence type="predicted"/>
<comment type="cofactor">
    <cofactor evidence="1">
        <name>Mg(2+)</name>
        <dbReference type="ChEBI" id="CHEBI:18420"/>
    </cofactor>
</comment>
<evidence type="ECO:0000313" key="7">
    <source>
        <dbReference type="Proteomes" id="UP000034119"/>
    </source>
</evidence>